<proteinExistence type="predicted"/>
<evidence type="ECO:0000313" key="2">
    <source>
        <dbReference type="Proteomes" id="UP001363622"/>
    </source>
</evidence>
<keyword evidence="2" id="KW-1185">Reference proteome</keyword>
<name>A0ABR1KEL3_9PEZI</name>
<reference evidence="1 2" key="1">
    <citation type="submission" date="2024-04" db="EMBL/GenBank/DDBJ databases">
        <title>Phyllosticta paracitricarpa is synonymous to the EU quarantine fungus P. citricarpa based on phylogenomic analyses.</title>
        <authorList>
            <consortium name="Lawrence Berkeley National Laboratory"/>
            <person name="Van Ingen-Buijs V.A."/>
            <person name="Van Westerhoven A.C."/>
            <person name="Haridas S."/>
            <person name="Skiadas P."/>
            <person name="Martin F."/>
            <person name="Groenewald J.Z."/>
            <person name="Crous P.W."/>
            <person name="Seidl M.F."/>
        </authorList>
    </citation>
    <scope>NUCLEOTIDE SEQUENCE [LARGE SCALE GENOMIC DNA]</scope>
    <source>
        <strain evidence="1 2">CBS 123371</strain>
    </source>
</reference>
<evidence type="ECO:0000313" key="1">
    <source>
        <dbReference type="EMBL" id="KAK7512048.1"/>
    </source>
</evidence>
<accession>A0ABR1KEL3</accession>
<gene>
    <name evidence="1" type="ORF">IWZ03DRAFT_50580</name>
</gene>
<dbReference type="EMBL" id="JBBPHU010000011">
    <property type="protein sequence ID" value="KAK7512048.1"/>
    <property type="molecule type" value="Genomic_DNA"/>
</dbReference>
<organism evidence="1 2">
    <name type="scientific">Phyllosticta citriasiana</name>
    <dbReference type="NCBI Taxonomy" id="595635"/>
    <lineage>
        <taxon>Eukaryota</taxon>
        <taxon>Fungi</taxon>
        <taxon>Dikarya</taxon>
        <taxon>Ascomycota</taxon>
        <taxon>Pezizomycotina</taxon>
        <taxon>Dothideomycetes</taxon>
        <taxon>Dothideomycetes incertae sedis</taxon>
        <taxon>Botryosphaeriales</taxon>
        <taxon>Phyllostictaceae</taxon>
        <taxon>Phyllosticta</taxon>
    </lineage>
</organism>
<protein>
    <submittedName>
        <fullName evidence="1">Uncharacterized protein</fullName>
    </submittedName>
</protein>
<comment type="caution">
    <text evidence="1">The sequence shown here is derived from an EMBL/GenBank/DDBJ whole genome shotgun (WGS) entry which is preliminary data.</text>
</comment>
<dbReference type="Proteomes" id="UP001363622">
    <property type="component" value="Unassembled WGS sequence"/>
</dbReference>
<sequence>MTVVGQQVAHVNGLLPGAWSLPVEGVTVLCAADMNGPLLGASPLKVRLFTALPTSFPMPFLLHSFFLPLKRAVARHIFPSLLATIIPPRRPAIAKECYFAYQKDGLTKAIHNVSRRSVSKCQCLWSVAAEPTRQARTWNASSVARVVSSAAEGGKERKGGAFYTSPAHKQLTHAAAFDISSCKAEQIIRCHHGRALTLGSPGGHEV</sequence>